<gene>
    <name evidence="2" type="ORF">B9G39_22755</name>
</gene>
<dbReference type="Pfam" id="PF14279">
    <property type="entry name" value="HNH_5"/>
    <property type="match status" value="1"/>
</dbReference>
<organism evidence="2 3">
    <name type="scientific">Zooshikella ganghwensis</name>
    <dbReference type="NCBI Taxonomy" id="202772"/>
    <lineage>
        <taxon>Bacteria</taxon>
        <taxon>Pseudomonadati</taxon>
        <taxon>Pseudomonadota</taxon>
        <taxon>Gammaproteobacteria</taxon>
        <taxon>Oceanospirillales</taxon>
        <taxon>Zooshikellaceae</taxon>
        <taxon>Zooshikella</taxon>
    </lineage>
</organism>
<name>A0A4P9VR37_9GAMM</name>
<keyword evidence="3" id="KW-1185">Reference proteome</keyword>
<dbReference type="InterPro" id="IPR029471">
    <property type="entry name" value="HNH_5"/>
</dbReference>
<dbReference type="Gene3D" id="1.10.30.50">
    <property type="match status" value="1"/>
</dbReference>
<dbReference type="AlphaFoldDB" id="A0A4P9VR37"/>
<accession>A0A4P9VR37</accession>
<keyword evidence="2" id="KW-0540">Nuclease</keyword>
<dbReference type="InterPro" id="IPR003615">
    <property type="entry name" value="HNH_nuc"/>
</dbReference>
<feature type="domain" description="HNH nuclease" evidence="1">
    <location>
        <begin position="79"/>
        <end position="132"/>
    </location>
</feature>
<sequence>METAHKILKLDKSGKPVRWLTTEEAVILHVKQQVLWSIGEKTFVMRGGISRTGQRSIIYLPSIMAVDGKVQDKSNAPPLKNIYLFRRDYFMCMYCGKQFGYSDLSRDHVKPRCLGGKDHWTNVVTACKRCNMRKGNKTPEEADMELLAVPFQPNIYEFLYLANHHVLADQMEFLRNRFSNRPHWEMFVH</sequence>
<evidence type="ECO:0000313" key="2">
    <source>
        <dbReference type="EMBL" id="RDH46045.1"/>
    </source>
</evidence>
<evidence type="ECO:0000313" key="3">
    <source>
        <dbReference type="Proteomes" id="UP000257039"/>
    </source>
</evidence>
<dbReference type="CDD" id="cd00085">
    <property type="entry name" value="HNHc"/>
    <property type="match status" value="1"/>
</dbReference>
<dbReference type="Proteomes" id="UP000257039">
    <property type="component" value="Unassembled WGS sequence"/>
</dbReference>
<dbReference type="EMBL" id="NDXW01000001">
    <property type="protein sequence ID" value="RDH46045.1"/>
    <property type="molecule type" value="Genomic_DNA"/>
</dbReference>
<keyword evidence="2" id="KW-0255">Endonuclease</keyword>
<dbReference type="PANTHER" id="PTHR33877:SF2">
    <property type="entry name" value="OS07G0170200 PROTEIN"/>
    <property type="match status" value="1"/>
</dbReference>
<dbReference type="SMART" id="SM00507">
    <property type="entry name" value="HNHc"/>
    <property type="match status" value="1"/>
</dbReference>
<dbReference type="GO" id="GO:0004519">
    <property type="term" value="F:endonuclease activity"/>
    <property type="evidence" value="ECO:0007669"/>
    <property type="project" value="UniProtKB-KW"/>
</dbReference>
<dbReference type="InterPro" id="IPR052892">
    <property type="entry name" value="NA-targeting_endonuclease"/>
</dbReference>
<evidence type="ECO:0000259" key="1">
    <source>
        <dbReference type="SMART" id="SM00507"/>
    </source>
</evidence>
<proteinExistence type="predicted"/>
<comment type="caution">
    <text evidence="2">The sequence shown here is derived from an EMBL/GenBank/DDBJ whole genome shotgun (WGS) entry which is preliminary data.</text>
</comment>
<protein>
    <submittedName>
        <fullName evidence="2">HNH endonuclease</fullName>
    </submittedName>
</protein>
<reference evidence="2 3" key="1">
    <citation type="submission" date="2017-04" db="EMBL/GenBank/DDBJ databases">
        <title>Draft genome sequence of Zooshikella ganghwensis VG4 isolated from Red Sea sediments.</title>
        <authorList>
            <person name="Rehman Z."/>
            <person name="Alam I."/>
            <person name="Kamau A."/>
            <person name="Bajic V."/>
            <person name="Leiknes T."/>
        </authorList>
    </citation>
    <scope>NUCLEOTIDE SEQUENCE [LARGE SCALE GENOMIC DNA]</scope>
    <source>
        <strain evidence="2 3">VG4</strain>
    </source>
</reference>
<dbReference type="PANTHER" id="PTHR33877">
    <property type="entry name" value="SLL1193 PROTEIN"/>
    <property type="match status" value="1"/>
</dbReference>
<keyword evidence="2" id="KW-0378">Hydrolase</keyword>